<reference evidence="2 3" key="1">
    <citation type="submission" date="2016-10" db="EMBL/GenBank/DDBJ databases">
        <title>Genome sequence of the basidiomycete white-rot fungus Trametes pubescens.</title>
        <authorList>
            <person name="Makela M.R."/>
            <person name="Granchi Z."/>
            <person name="Peng M."/>
            <person name="De Vries R.P."/>
            <person name="Grigoriev I."/>
            <person name="Riley R."/>
            <person name="Hilden K."/>
        </authorList>
    </citation>
    <scope>NUCLEOTIDE SEQUENCE [LARGE SCALE GENOMIC DNA]</scope>
    <source>
        <strain evidence="2 3">FBCC735</strain>
    </source>
</reference>
<gene>
    <name evidence="2" type="ORF">TRAPUB_13845</name>
</gene>
<proteinExistence type="predicted"/>
<evidence type="ECO:0000313" key="3">
    <source>
        <dbReference type="Proteomes" id="UP000184267"/>
    </source>
</evidence>
<protein>
    <submittedName>
        <fullName evidence="2">Uncharacterized protein</fullName>
    </submittedName>
</protein>
<dbReference type="EMBL" id="MNAD01000887">
    <property type="protein sequence ID" value="OJT09673.1"/>
    <property type="molecule type" value="Genomic_DNA"/>
</dbReference>
<evidence type="ECO:0000313" key="2">
    <source>
        <dbReference type="EMBL" id="OJT09673.1"/>
    </source>
</evidence>
<comment type="caution">
    <text evidence="2">The sequence shown here is derived from an EMBL/GenBank/DDBJ whole genome shotgun (WGS) entry which is preliminary data.</text>
</comment>
<feature type="region of interest" description="Disordered" evidence="1">
    <location>
        <begin position="1"/>
        <end position="64"/>
    </location>
</feature>
<evidence type="ECO:0000256" key="1">
    <source>
        <dbReference type="SAM" id="MobiDB-lite"/>
    </source>
</evidence>
<sequence>MQVGCRKGQTQGPGCMRAAGTPHREEGGEGEGGHSEDEQDSEDGTGRRQQGRERAKSKILGFVE</sequence>
<keyword evidence="3" id="KW-1185">Reference proteome</keyword>
<feature type="compositionally biased region" description="Basic and acidic residues" evidence="1">
    <location>
        <begin position="44"/>
        <end position="56"/>
    </location>
</feature>
<feature type="compositionally biased region" description="Basic and acidic residues" evidence="1">
    <location>
        <begin position="22"/>
        <end position="36"/>
    </location>
</feature>
<dbReference type="Proteomes" id="UP000184267">
    <property type="component" value="Unassembled WGS sequence"/>
</dbReference>
<accession>A0A1M2VQ04</accession>
<dbReference type="AlphaFoldDB" id="A0A1M2VQ04"/>
<organism evidence="2 3">
    <name type="scientific">Trametes pubescens</name>
    <name type="common">White-rot fungus</name>
    <dbReference type="NCBI Taxonomy" id="154538"/>
    <lineage>
        <taxon>Eukaryota</taxon>
        <taxon>Fungi</taxon>
        <taxon>Dikarya</taxon>
        <taxon>Basidiomycota</taxon>
        <taxon>Agaricomycotina</taxon>
        <taxon>Agaricomycetes</taxon>
        <taxon>Polyporales</taxon>
        <taxon>Polyporaceae</taxon>
        <taxon>Trametes</taxon>
    </lineage>
</organism>
<name>A0A1M2VQ04_TRAPU</name>